<keyword evidence="2" id="KW-1133">Transmembrane helix</keyword>
<feature type="transmembrane region" description="Helical" evidence="2">
    <location>
        <begin position="132"/>
        <end position="155"/>
    </location>
</feature>
<gene>
    <name evidence="3" type="ORF">EGYM00392_LOCUS21376</name>
</gene>
<sequence length="192" mass="20598">MLLLVGITAWGPTPTTQLYTGTPSGALWGGAPMQRASAARELLRPLRTAFPPSATGGVLPRPPAAVPPQAGPVPPGSKDLISIYGQAMVRGVVNKGVATADYFENGRDAMELRLETAQANVAKLNQTLSVRVLTFVVLLPTVLAVTLLRAVAALCGRGARTQRAPEEQKKEEDKQWAEDFYYQRSPDSTLFK</sequence>
<feature type="compositionally biased region" description="Basic and acidic residues" evidence="1">
    <location>
        <begin position="163"/>
        <end position="177"/>
    </location>
</feature>
<evidence type="ECO:0000256" key="2">
    <source>
        <dbReference type="SAM" id="Phobius"/>
    </source>
</evidence>
<name>A0A7S1IFA4_9EUGL</name>
<proteinExistence type="predicted"/>
<evidence type="ECO:0000256" key="1">
    <source>
        <dbReference type="SAM" id="MobiDB-lite"/>
    </source>
</evidence>
<feature type="compositionally biased region" description="Pro residues" evidence="1">
    <location>
        <begin position="60"/>
        <end position="73"/>
    </location>
</feature>
<keyword evidence="2" id="KW-0472">Membrane</keyword>
<accession>A0A7S1IFA4</accession>
<organism evidence="3">
    <name type="scientific">Eutreptiella gymnastica</name>
    <dbReference type="NCBI Taxonomy" id="73025"/>
    <lineage>
        <taxon>Eukaryota</taxon>
        <taxon>Discoba</taxon>
        <taxon>Euglenozoa</taxon>
        <taxon>Euglenida</taxon>
        <taxon>Spirocuta</taxon>
        <taxon>Euglenophyceae</taxon>
        <taxon>Eutreptiales</taxon>
        <taxon>Eutreptiaceae</taxon>
        <taxon>Eutreptiella</taxon>
    </lineage>
</organism>
<feature type="region of interest" description="Disordered" evidence="1">
    <location>
        <begin position="159"/>
        <end position="192"/>
    </location>
</feature>
<evidence type="ECO:0000313" key="3">
    <source>
        <dbReference type="EMBL" id="CAD9010279.1"/>
    </source>
</evidence>
<dbReference type="AlphaFoldDB" id="A0A7S1IFA4"/>
<dbReference type="EMBL" id="HBGA01058069">
    <property type="protein sequence ID" value="CAD9010279.1"/>
    <property type="molecule type" value="Transcribed_RNA"/>
</dbReference>
<reference evidence="3" key="1">
    <citation type="submission" date="2021-01" db="EMBL/GenBank/DDBJ databases">
        <authorList>
            <person name="Corre E."/>
            <person name="Pelletier E."/>
            <person name="Niang G."/>
            <person name="Scheremetjew M."/>
            <person name="Finn R."/>
            <person name="Kale V."/>
            <person name="Holt S."/>
            <person name="Cochrane G."/>
            <person name="Meng A."/>
            <person name="Brown T."/>
            <person name="Cohen L."/>
        </authorList>
    </citation>
    <scope>NUCLEOTIDE SEQUENCE</scope>
    <source>
        <strain evidence="3">NIES-381</strain>
    </source>
</reference>
<keyword evidence="2" id="KW-0812">Transmembrane</keyword>
<feature type="region of interest" description="Disordered" evidence="1">
    <location>
        <begin position="53"/>
        <end position="73"/>
    </location>
</feature>
<protein>
    <submittedName>
        <fullName evidence="3">Uncharacterized protein</fullName>
    </submittedName>
</protein>